<dbReference type="Proteomes" id="UP000722989">
    <property type="component" value="Unassembled WGS sequence"/>
</dbReference>
<dbReference type="RefSeq" id="WP_167926490.1">
    <property type="nucleotide sequence ID" value="NZ_JAATVY010000012.1"/>
</dbReference>
<name>A0ABX0XZS6_9ACTN</name>
<comment type="caution">
    <text evidence="2">The sequence shown here is derived from an EMBL/GenBank/DDBJ whole genome shotgun (WGS) entry which is preliminary data.</text>
</comment>
<accession>A0ABX0XZS6</accession>
<sequence>MADNTAPAEPSGAEKMFGDFAPALVRLTDDVLFGQVWTRPQLSPKERSLVTVAALTAGGNTEQLVFHLGLAKENGATEEELIEAITHLAFYAGWPKAMSAMAVAKQVFRGN</sequence>
<dbReference type="SUPFAM" id="SSF69118">
    <property type="entry name" value="AhpD-like"/>
    <property type="match status" value="1"/>
</dbReference>
<dbReference type="EMBL" id="JAATVY010000012">
    <property type="protein sequence ID" value="NJC71586.1"/>
    <property type="molecule type" value="Genomic_DNA"/>
</dbReference>
<gene>
    <name evidence="2" type="ORF">HC031_17940</name>
</gene>
<reference evidence="2 3" key="1">
    <citation type="submission" date="2020-03" db="EMBL/GenBank/DDBJ databases">
        <title>WGS of the type strain of Planosporangium spp.</title>
        <authorList>
            <person name="Thawai C."/>
        </authorList>
    </citation>
    <scope>NUCLEOTIDE SEQUENCE [LARGE SCALE GENOMIC DNA]</scope>
    <source>
        <strain evidence="2 3">TBRC 5610</strain>
    </source>
</reference>
<dbReference type="PANTHER" id="PTHR33570:SF9">
    <property type="entry name" value="BLL4600 PROTEIN"/>
    <property type="match status" value="1"/>
</dbReference>
<evidence type="ECO:0000313" key="2">
    <source>
        <dbReference type="EMBL" id="NJC71586.1"/>
    </source>
</evidence>
<protein>
    <submittedName>
        <fullName evidence="2">Carboxymuconolactone decarboxylase family protein</fullName>
    </submittedName>
</protein>
<dbReference type="InterPro" id="IPR029032">
    <property type="entry name" value="AhpD-like"/>
</dbReference>
<organism evidence="2 3">
    <name type="scientific">Planosporangium thailandense</name>
    <dbReference type="NCBI Taxonomy" id="765197"/>
    <lineage>
        <taxon>Bacteria</taxon>
        <taxon>Bacillati</taxon>
        <taxon>Actinomycetota</taxon>
        <taxon>Actinomycetes</taxon>
        <taxon>Micromonosporales</taxon>
        <taxon>Micromonosporaceae</taxon>
        <taxon>Planosporangium</taxon>
    </lineage>
</organism>
<dbReference type="InterPro" id="IPR003779">
    <property type="entry name" value="CMD-like"/>
</dbReference>
<dbReference type="Gene3D" id="1.20.1290.10">
    <property type="entry name" value="AhpD-like"/>
    <property type="match status" value="1"/>
</dbReference>
<feature type="domain" description="Carboxymuconolactone decarboxylase-like" evidence="1">
    <location>
        <begin position="22"/>
        <end position="105"/>
    </location>
</feature>
<proteinExistence type="predicted"/>
<dbReference type="PANTHER" id="PTHR33570">
    <property type="entry name" value="4-CARBOXYMUCONOLACTONE DECARBOXYLASE FAMILY PROTEIN"/>
    <property type="match status" value="1"/>
</dbReference>
<keyword evidence="3" id="KW-1185">Reference proteome</keyword>
<dbReference type="InterPro" id="IPR052512">
    <property type="entry name" value="4CMD/NDH-1_regulator"/>
</dbReference>
<dbReference type="Pfam" id="PF02627">
    <property type="entry name" value="CMD"/>
    <property type="match status" value="1"/>
</dbReference>
<evidence type="ECO:0000259" key="1">
    <source>
        <dbReference type="Pfam" id="PF02627"/>
    </source>
</evidence>
<evidence type="ECO:0000313" key="3">
    <source>
        <dbReference type="Proteomes" id="UP000722989"/>
    </source>
</evidence>